<protein>
    <submittedName>
        <fullName evidence="1">Uncharacterized protein</fullName>
    </submittedName>
</protein>
<evidence type="ECO:0000313" key="2">
    <source>
        <dbReference type="Proteomes" id="UP000178912"/>
    </source>
</evidence>
<accession>A0A1E1KCG0</accession>
<dbReference type="Proteomes" id="UP000178912">
    <property type="component" value="Unassembled WGS sequence"/>
</dbReference>
<sequence>MMNNWEYVGWVVKSDKQINAYYTPVVSSLASPNIISSPVTVPRDSHVCLAFIMSVVEAGKWIRASLDPQWYRRYVQSTDVRYLAFMLDLST</sequence>
<dbReference type="AlphaFoldDB" id="A0A1E1KCG0"/>
<reference evidence="2" key="1">
    <citation type="submission" date="2016-03" db="EMBL/GenBank/DDBJ databases">
        <authorList>
            <person name="Guldener U."/>
        </authorList>
    </citation>
    <scope>NUCLEOTIDE SEQUENCE [LARGE SCALE GENOMIC DNA]</scope>
    <source>
        <strain evidence="2">04CH-RAC-A.6.1</strain>
    </source>
</reference>
<name>A0A1E1KCG0_9HELO</name>
<dbReference type="EMBL" id="FJUX01000023">
    <property type="protein sequence ID" value="CZS95709.1"/>
    <property type="molecule type" value="Genomic_DNA"/>
</dbReference>
<keyword evidence="2" id="KW-1185">Reference proteome</keyword>
<evidence type="ECO:0000313" key="1">
    <source>
        <dbReference type="EMBL" id="CZS95709.1"/>
    </source>
</evidence>
<proteinExistence type="predicted"/>
<gene>
    <name evidence="1" type="ORF">RAG0_05287</name>
</gene>
<organism evidence="1 2">
    <name type="scientific">Rhynchosporium agropyri</name>
    <dbReference type="NCBI Taxonomy" id="914238"/>
    <lineage>
        <taxon>Eukaryota</taxon>
        <taxon>Fungi</taxon>
        <taxon>Dikarya</taxon>
        <taxon>Ascomycota</taxon>
        <taxon>Pezizomycotina</taxon>
        <taxon>Leotiomycetes</taxon>
        <taxon>Helotiales</taxon>
        <taxon>Ploettnerulaceae</taxon>
        <taxon>Rhynchosporium</taxon>
    </lineage>
</organism>